<dbReference type="InterPro" id="IPR005590">
    <property type="entry name" value="DUF333"/>
</dbReference>
<dbReference type="AlphaFoldDB" id="A0A3D2SQH7"/>
<proteinExistence type="predicted"/>
<dbReference type="EMBL" id="DPVE01000160">
    <property type="protein sequence ID" value="HCK30390.1"/>
    <property type="molecule type" value="Genomic_DNA"/>
</dbReference>
<dbReference type="RefSeq" id="WP_004988137.1">
    <property type="nucleotide sequence ID" value="NZ_AP018824.1"/>
</dbReference>
<reference evidence="3" key="2">
    <citation type="journal article" date="2022" name="J Glob Antimicrob Resist">
        <title>Comparative analysis of IMP-4- and OXA-58-containing plasmids of three carbapenemase-producing Acinetobacter ursingii strains in the Netherlands.</title>
        <authorList>
            <person name="Hendrickx A.P.A."/>
            <person name="Schade R.P."/>
            <person name="Landman F."/>
            <person name="Bosch T."/>
            <person name="Schouls L.M."/>
            <person name="van Dijk K."/>
        </authorList>
    </citation>
    <scope>NUCLEOTIDE SEQUENCE</scope>
    <source>
        <strain evidence="3">RIVM_C010761</strain>
    </source>
</reference>
<evidence type="ECO:0000313" key="3">
    <source>
        <dbReference type="EMBL" id="UYF76806.1"/>
    </source>
</evidence>
<sequence length="82" mass="9054">MTKKILFILCGGTLVLSACSTTKTPTPQKIGMPNPASQYCIDQGGKLEMKKNANGDAYANCILPDGRVIEEWQLFRQDHPQK</sequence>
<dbReference type="Pfam" id="PF03891">
    <property type="entry name" value="DUF333"/>
    <property type="match status" value="1"/>
</dbReference>
<evidence type="ECO:0000313" key="4">
    <source>
        <dbReference type="Proteomes" id="UP000263596"/>
    </source>
</evidence>
<dbReference type="PANTHER" id="PTHR38008:SF2">
    <property type="entry name" value="HEMOLYSIN"/>
    <property type="match status" value="1"/>
</dbReference>
<dbReference type="Proteomes" id="UP000263596">
    <property type="component" value="Unassembled WGS sequence"/>
</dbReference>
<organism evidence="2 4">
    <name type="scientific">Acinetobacter ursingii</name>
    <dbReference type="NCBI Taxonomy" id="108980"/>
    <lineage>
        <taxon>Bacteria</taxon>
        <taxon>Pseudomonadati</taxon>
        <taxon>Pseudomonadota</taxon>
        <taxon>Gammaproteobacteria</taxon>
        <taxon>Moraxellales</taxon>
        <taxon>Moraxellaceae</taxon>
        <taxon>Acinetobacter</taxon>
    </lineage>
</organism>
<dbReference type="EMBL" id="CP089044">
    <property type="protein sequence ID" value="UYF76806.1"/>
    <property type="molecule type" value="Genomic_DNA"/>
</dbReference>
<feature type="signal peptide" evidence="1">
    <location>
        <begin position="1"/>
        <end position="20"/>
    </location>
</feature>
<feature type="chain" id="PRO_5040590730" evidence="1">
    <location>
        <begin position="21"/>
        <end position="82"/>
    </location>
</feature>
<evidence type="ECO:0000256" key="1">
    <source>
        <dbReference type="SAM" id="SignalP"/>
    </source>
</evidence>
<keyword evidence="1" id="KW-0732">Signal</keyword>
<dbReference type="PROSITE" id="PS51257">
    <property type="entry name" value="PROKAR_LIPOPROTEIN"/>
    <property type="match status" value="1"/>
</dbReference>
<accession>A0A3D2SQH7</accession>
<dbReference type="PANTHER" id="PTHR38008">
    <property type="entry name" value="HEMOLYSIN-RELATED"/>
    <property type="match status" value="1"/>
</dbReference>
<dbReference type="Proteomes" id="UP001164081">
    <property type="component" value="Chromosome"/>
</dbReference>
<protein>
    <submittedName>
        <fullName evidence="2">DUF333 domain-containing protein</fullName>
    </submittedName>
</protein>
<reference evidence="2 4" key="1">
    <citation type="journal article" date="2018" name="Nat. Biotechnol.">
        <title>A standardized bacterial taxonomy based on genome phylogeny substantially revises the tree of life.</title>
        <authorList>
            <person name="Parks D.H."/>
            <person name="Chuvochina M."/>
            <person name="Waite D.W."/>
            <person name="Rinke C."/>
            <person name="Skarshewski A."/>
            <person name="Chaumeil P.A."/>
            <person name="Hugenholtz P."/>
        </authorList>
    </citation>
    <scope>NUCLEOTIDE SEQUENCE [LARGE SCALE GENOMIC DNA]</scope>
    <source>
        <strain evidence="2">UBA9669</strain>
    </source>
</reference>
<name>A0A3D2SQH7_9GAMM</name>
<evidence type="ECO:0000313" key="2">
    <source>
        <dbReference type="EMBL" id="HCK30390.1"/>
    </source>
</evidence>
<gene>
    <name evidence="2" type="ORF">DHW29_09470</name>
    <name evidence="3" type="ORF">LSO58_08055</name>
</gene>